<proteinExistence type="predicted"/>
<protein>
    <submittedName>
        <fullName evidence="1">Uncharacterized protein</fullName>
    </submittedName>
</protein>
<name>A0A8A1MB49_AJECA</name>
<gene>
    <name evidence="1" type="ORF">I7I51_00775</name>
</gene>
<organism evidence="1 2">
    <name type="scientific">Ajellomyces capsulatus</name>
    <name type="common">Darling's disease fungus</name>
    <name type="synonym">Histoplasma capsulatum</name>
    <dbReference type="NCBI Taxonomy" id="5037"/>
    <lineage>
        <taxon>Eukaryota</taxon>
        <taxon>Fungi</taxon>
        <taxon>Dikarya</taxon>
        <taxon>Ascomycota</taxon>
        <taxon>Pezizomycotina</taxon>
        <taxon>Eurotiomycetes</taxon>
        <taxon>Eurotiomycetidae</taxon>
        <taxon>Onygenales</taxon>
        <taxon>Ajellomycetaceae</taxon>
        <taxon>Histoplasma</taxon>
    </lineage>
</organism>
<sequence length="119" mass="13239">MSAPRSAFGPPTLHSLILTFPQALFLEDFESLGMRGSIPTYRSTLRQAPDNSLLFEKKRITVLRTFPTILVSLFLLAGNQNIDMPGEFLSLHFSDGFVIGCGTVCIDLTKDLVLLLYCR</sequence>
<dbReference type="Proteomes" id="UP000663671">
    <property type="component" value="Chromosome 1"/>
</dbReference>
<reference evidence="1" key="1">
    <citation type="submission" date="2021-01" db="EMBL/GenBank/DDBJ databases">
        <title>Chromosome-level genome assembly of a human fungal pathogen reveals clustering of transcriptionally co-regulated genes.</title>
        <authorList>
            <person name="Voorhies M."/>
            <person name="Cohen S."/>
            <person name="Shea T.P."/>
            <person name="Petrus S."/>
            <person name="Munoz J.F."/>
            <person name="Poplawski S."/>
            <person name="Goldman W.E."/>
            <person name="Michael T."/>
            <person name="Cuomo C.A."/>
            <person name="Sil A."/>
            <person name="Beyhan S."/>
        </authorList>
    </citation>
    <scope>NUCLEOTIDE SEQUENCE</scope>
    <source>
        <strain evidence="1">WU24</strain>
    </source>
</reference>
<accession>A0A8A1MB49</accession>
<evidence type="ECO:0000313" key="2">
    <source>
        <dbReference type="Proteomes" id="UP000663671"/>
    </source>
</evidence>
<dbReference type="AlphaFoldDB" id="A0A8A1MB49"/>
<dbReference type="VEuPathDB" id="FungiDB:I7I51_00775"/>
<evidence type="ECO:0000313" key="1">
    <source>
        <dbReference type="EMBL" id="QSS63716.1"/>
    </source>
</evidence>
<dbReference type="EMBL" id="CP069114">
    <property type="protein sequence ID" value="QSS63716.1"/>
    <property type="molecule type" value="Genomic_DNA"/>
</dbReference>
<dbReference type="OrthoDB" id="10259236at2759"/>
<feature type="non-terminal residue" evidence="1">
    <location>
        <position position="1"/>
    </location>
</feature>